<sequence>MLVPPWLESLLSTSFFSACPSHRDSPRNECNMYCLDCAGDNAAGRCRAFCYYCRSSHHKDHLVVQIRRSSYHDVVRVSEIQQVLDISGVQTYVINSARVVFLNERPQPRVANGGSGNNKGGVSHLCQICGRSLLDPFRFCSLGCKLVGIKKDGDASFNLRAKKEEDGFPLMVVRNKKKKSKEGISSVHSNGRQLLPCKEDMDDGYDTTLLGGNPGVVYSNAGTATRLQYPSASSRRRKGVPRRAPL</sequence>
<gene>
    <name evidence="1" type="ORF">MLD38_017257</name>
</gene>
<dbReference type="EMBL" id="CM042884">
    <property type="protein sequence ID" value="KAI4368735.1"/>
    <property type="molecule type" value="Genomic_DNA"/>
</dbReference>
<dbReference type="Proteomes" id="UP001057402">
    <property type="component" value="Chromosome 5"/>
</dbReference>
<evidence type="ECO:0000313" key="1">
    <source>
        <dbReference type="EMBL" id="KAI4368735.1"/>
    </source>
</evidence>
<proteinExistence type="predicted"/>
<reference evidence="2" key="1">
    <citation type="journal article" date="2023" name="Front. Plant Sci.">
        <title>Chromosomal-level genome assembly of Melastoma candidum provides insights into trichome evolution.</title>
        <authorList>
            <person name="Zhong Y."/>
            <person name="Wu W."/>
            <person name="Sun C."/>
            <person name="Zou P."/>
            <person name="Liu Y."/>
            <person name="Dai S."/>
            <person name="Zhou R."/>
        </authorList>
    </citation>
    <scope>NUCLEOTIDE SEQUENCE [LARGE SCALE GENOMIC DNA]</scope>
</reference>
<accession>A0ACB9QQK8</accession>
<comment type="caution">
    <text evidence="1">The sequence shown here is derived from an EMBL/GenBank/DDBJ whole genome shotgun (WGS) entry which is preliminary data.</text>
</comment>
<evidence type="ECO:0000313" key="2">
    <source>
        <dbReference type="Proteomes" id="UP001057402"/>
    </source>
</evidence>
<keyword evidence="2" id="KW-1185">Reference proteome</keyword>
<name>A0ACB9QQK8_9MYRT</name>
<protein>
    <submittedName>
        <fullName evidence="1">Uncharacterized protein</fullName>
    </submittedName>
</protein>
<organism evidence="1 2">
    <name type="scientific">Melastoma candidum</name>
    <dbReference type="NCBI Taxonomy" id="119954"/>
    <lineage>
        <taxon>Eukaryota</taxon>
        <taxon>Viridiplantae</taxon>
        <taxon>Streptophyta</taxon>
        <taxon>Embryophyta</taxon>
        <taxon>Tracheophyta</taxon>
        <taxon>Spermatophyta</taxon>
        <taxon>Magnoliopsida</taxon>
        <taxon>eudicotyledons</taxon>
        <taxon>Gunneridae</taxon>
        <taxon>Pentapetalae</taxon>
        <taxon>rosids</taxon>
        <taxon>malvids</taxon>
        <taxon>Myrtales</taxon>
        <taxon>Melastomataceae</taxon>
        <taxon>Melastomatoideae</taxon>
        <taxon>Melastomateae</taxon>
        <taxon>Melastoma</taxon>
    </lineage>
</organism>